<feature type="compositionally biased region" description="Basic residues" evidence="1">
    <location>
        <begin position="61"/>
        <end position="84"/>
    </location>
</feature>
<dbReference type="Gramene" id="Os07t0160050-00">
    <property type="protein sequence ID" value="Os07t0160050-00"/>
    <property type="gene ID" value="Os07g0160050"/>
</dbReference>
<sequence length="145" mass="14847">MFIMQCQTRILPGEENRNKLVGRHERVAPPPGAGTRAAATPALEAKHEIRVEEAVEQAKPVVRRGRRRRGRRVPHPAFRRRLLPHPRPPPEGDEADGGVGGGGGGGGAAGGGGGGGGGGLGGGGGGHRPEARARWDLGGEDACGK</sequence>
<gene>
    <name evidence="2" type="ordered locus">Os07g0160050</name>
    <name evidence="2" type="ORF">OSNPB_070160050</name>
</gene>
<dbReference type="PaxDb" id="39947-A0A0P0X2Q4"/>
<feature type="compositionally biased region" description="Basic and acidic residues" evidence="1">
    <location>
        <begin position="127"/>
        <end position="145"/>
    </location>
</feature>
<dbReference type="EMBL" id="AP014963">
    <property type="protein sequence ID" value="BAT00151.1"/>
    <property type="molecule type" value="Genomic_DNA"/>
</dbReference>
<feature type="region of interest" description="Disordered" evidence="1">
    <location>
        <begin position="60"/>
        <end position="145"/>
    </location>
</feature>
<evidence type="ECO:0000313" key="2">
    <source>
        <dbReference type="EMBL" id="BAT00151.1"/>
    </source>
</evidence>
<dbReference type="Proteomes" id="UP000059680">
    <property type="component" value="Chromosome 7"/>
</dbReference>
<feature type="compositionally biased region" description="Gly residues" evidence="1">
    <location>
        <begin position="97"/>
        <end position="126"/>
    </location>
</feature>
<proteinExistence type="predicted"/>
<reference evidence="3" key="1">
    <citation type="journal article" date="2005" name="Nature">
        <title>The map-based sequence of the rice genome.</title>
        <authorList>
            <consortium name="International rice genome sequencing project (IRGSP)"/>
            <person name="Matsumoto T."/>
            <person name="Wu J."/>
            <person name="Kanamori H."/>
            <person name="Katayose Y."/>
            <person name="Fujisawa M."/>
            <person name="Namiki N."/>
            <person name="Mizuno H."/>
            <person name="Yamamoto K."/>
            <person name="Antonio B.A."/>
            <person name="Baba T."/>
            <person name="Sakata K."/>
            <person name="Nagamura Y."/>
            <person name="Aoki H."/>
            <person name="Arikawa K."/>
            <person name="Arita K."/>
            <person name="Bito T."/>
            <person name="Chiden Y."/>
            <person name="Fujitsuka N."/>
            <person name="Fukunaka R."/>
            <person name="Hamada M."/>
            <person name="Harada C."/>
            <person name="Hayashi A."/>
            <person name="Hijishita S."/>
            <person name="Honda M."/>
            <person name="Hosokawa S."/>
            <person name="Ichikawa Y."/>
            <person name="Idonuma A."/>
            <person name="Iijima M."/>
            <person name="Ikeda M."/>
            <person name="Ikeno M."/>
            <person name="Ito K."/>
            <person name="Ito S."/>
            <person name="Ito T."/>
            <person name="Ito Y."/>
            <person name="Ito Y."/>
            <person name="Iwabuchi A."/>
            <person name="Kamiya K."/>
            <person name="Karasawa W."/>
            <person name="Kurita K."/>
            <person name="Katagiri S."/>
            <person name="Kikuta A."/>
            <person name="Kobayashi H."/>
            <person name="Kobayashi N."/>
            <person name="Machita K."/>
            <person name="Maehara T."/>
            <person name="Masukawa M."/>
            <person name="Mizubayashi T."/>
            <person name="Mukai Y."/>
            <person name="Nagasaki H."/>
            <person name="Nagata Y."/>
            <person name="Naito S."/>
            <person name="Nakashima M."/>
            <person name="Nakama Y."/>
            <person name="Nakamichi Y."/>
            <person name="Nakamura M."/>
            <person name="Meguro A."/>
            <person name="Negishi M."/>
            <person name="Ohta I."/>
            <person name="Ohta T."/>
            <person name="Okamoto M."/>
            <person name="Ono N."/>
            <person name="Saji S."/>
            <person name="Sakaguchi M."/>
            <person name="Sakai K."/>
            <person name="Shibata M."/>
            <person name="Shimokawa T."/>
            <person name="Song J."/>
            <person name="Takazaki Y."/>
            <person name="Terasawa K."/>
            <person name="Tsugane M."/>
            <person name="Tsuji K."/>
            <person name="Ueda S."/>
            <person name="Waki K."/>
            <person name="Yamagata H."/>
            <person name="Yamamoto M."/>
            <person name="Yamamoto S."/>
            <person name="Yamane H."/>
            <person name="Yoshiki S."/>
            <person name="Yoshihara R."/>
            <person name="Yukawa K."/>
            <person name="Zhong H."/>
            <person name="Yano M."/>
            <person name="Yuan Q."/>
            <person name="Ouyang S."/>
            <person name="Liu J."/>
            <person name="Jones K.M."/>
            <person name="Gansberger K."/>
            <person name="Moffat K."/>
            <person name="Hill J."/>
            <person name="Bera J."/>
            <person name="Fadrosh D."/>
            <person name="Jin S."/>
            <person name="Johri S."/>
            <person name="Kim M."/>
            <person name="Overton L."/>
            <person name="Reardon M."/>
            <person name="Tsitrin T."/>
            <person name="Vuong H."/>
            <person name="Weaver B."/>
            <person name="Ciecko A."/>
            <person name="Tallon L."/>
            <person name="Jackson J."/>
            <person name="Pai G."/>
            <person name="Aken S.V."/>
            <person name="Utterback T."/>
            <person name="Reidmuller S."/>
            <person name="Feldblyum T."/>
            <person name="Hsiao J."/>
            <person name="Zismann V."/>
            <person name="Iobst S."/>
            <person name="de Vazeille A.R."/>
            <person name="Buell C.R."/>
            <person name="Ying K."/>
            <person name="Li Y."/>
            <person name="Lu T."/>
            <person name="Huang Y."/>
            <person name="Zhao Q."/>
            <person name="Feng Q."/>
            <person name="Zhang L."/>
            <person name="Zhu J."/>
            <person name="Weng Q."/>
            <person name="Mu J."/>
            <person name="Lu Y."/>
            <person name="Fan D."/>
            <person name="Liu Y."/>
            <person name="Guan J."/>
            <person name="Zhang Y."/>
            <person name="Yu S."/>
            <person name="Liu X."/>
            <person name="Zhang Y."/>
            <person name="Hong G."/>
            <person name="Han B."/>
            <person name="Choisne N."/>
            <person name="Demange N."/>
            <person name="Orjeda G."/>
            <person name="Samain S."/>
            <person name="Cattolico L."/>
            <person name="Pelletier E."/>
            <person name="Couloux A."/>
            <person name="Segurens B."/>
            <person name="Wincker P."/>
            <person name="D'Hont A."/>
            <person name="Scarpelli C."/>
            <person name="Weissenbach J."/>
            <person name="Salanoubat M."/>
            <person name="Quetier F."/>
            <person name="Yu Y."/>
            <person name="Kim H.R."/>
            <person name="Rambo T."/>
            <person name="Currie J."/>
            <person name="Collura K."/>
            <person name="Luo M."/>
            <person name="Yang T."/>
            <person name="Ammiraju J.S.S."/>
            <person name="Engler F."/>
            <person name="Soderlund C."/>
            <person name="Wing R.A."/>
            <person name="Palmer L.E."/>
            <person name="de la Bastide M."/>
            <person name="Spiegel L."/>
            <person name="Nascimento L."/>
            <person name="Zutavern T."/>
            <person name="O'Shaughnessy A."/>
            <person name="Dike S."/>
            <person name="Dedhia N."/>
            <person name="Preston R."/>
            <person name="Balija V."/>
            <person name="McCombie W.R."/>
            <person name="Chow T."/>
            <person name="Chen H."/>
            <person name="Chung M."/>
            <person name="Chen C."/>
            <person name="Shaw J."/>
            <person name="Wu H."/>
            <person name="Hsiao K."/>
            <person name="Chao Y."/>
            <person name="Chu M."/>
            <person name="Cheng C."/>
            <person name="Hour A."/>
            <person name="Lee P."/>
            <person name="Lin S."/>
            <person name="Lin Y."/>
            <person name="Liou J."/>
            <person name="Liu S."/>
            <person name="Hsing Y."/>
            <person name="Raghuvanshi S."/>
            <person name="Mohanty A."/>
            <person name="Bharti A.K."/>
            <person name="Gaur A."/>
            <person name="Gupta V."/>
            <person name="Kumar D."/>
            <person name="Ravi V."/>
            <person name="Vij S."/>
            <person name="Kapur A."/>
            <person name="Khurana P."/>
            <person name="Khurana P."/>
            <person name="Khurana J.P."/>
            <person name="Tyagi A.K."/>
            <person name="Gaikwad K."/>
            <person name="Singh A."/>
            <person name="Dalal V."/>
            <person name="Srivastava S."/>
            <person name="Dixit A."/>
            <person name="Pal A.K."/>
            <person name="Ghazi I.A."/>
            <person name="Yadav M."/>
            <person name="Pandit A."/>
            <person name="Bhargava A."/>
            <person name="Sureshbabu K."/>
            <person name="Batra K."/>
            <person name="Sharma T.R."/>
            <person name="Mohapatra T."/>
            <person name="Singh N.K."/>
            <person name="Messing J."/>
            <person name="Nelson A.B."/>
            <person name="Fuks G."/>
            <person name="Kavchok S."/>
            <person name="Keizer G."/>
            <person name="Linton E."/>
            <person name="Llaca V."/>
            <person name="Song R."/>
            <person name="Tanyolac B."/>
            <person name="Young S."/>
            <person name="Ho-Il K."/>
            <person name="Hahn J.H."/>
            <person name="Sangsakoo G."/>
            <person name="Vanavichit A."/>
            <person name="de Mattos Luiz.A.T."/>
            <person name="Zimmer P.D."/>
            <person name="Malone G."/>
            <person name="Dellagostin O."/>
            <person name="de Oliveira A.C."/>
            <person name="Bevan M."/>
            <person name="Bancroft I."/>
            <person name="Minx P."/>
            <person name="Cordum H."/>
            <person name="Wilson R."/>
            <person name="Cheng Z."/>
            <person name="Jin W."/>
            <person name="Jiang J."/>
            <person name="Leong S.A."/>
            <person name="Iwama H."/>
            <person name="Gojobori T."/>
            <person name="Itoh T."/>
            <person name="Niimura Y."/>
            <person name="Fujii Y."/>
            <person name="Habara T."/>
            <person name="Sakai H."/>
            <person name="Sato Y."/>
            <person name="Wilson G."/>
            <person name="Kumar K."/>
            <person name="McCouch S."/>
            <person name="Juretic N."/>
            <person name="Hoen D."/>
            <person name="Wright S."/>
            <person name="Bruskiewich R."/>
            <person name="Bureau T."/>
            <person name="Miyao A."/>
            <person name="Hirochika H."/>
            <person name="Nishikawa T."/>
            <person name="Kadowaki K."/>
            <person name="Sugiura M."/>
            <person name="Burr B."/>
            <person name="Sasaki T."/>
        </authorList>
    </citation>
    <scope>NUCLEOTIDE SEQUENCE [LARGE SCALE GENOMIC DNA]</scope>
    <source>
        <strain evidence="3">cv. Nipponbare</strain>
    </source>
</reference>
<keyword evidence="3" id="KW-1185">Reference proteome</keyword>
<evidence type="ECO:0000313" key="3">
    <source>
        <dbReference type="Proteomes" id="UP000059680"/>
    </source>
</evidence>
<reference evidence="2 3" key="3">
    <citation type="journal article" date="2013" name="Rice">
        <title>Improvement of the Oryza sativa Nipponbare reference genome using next generation sequence and optical map data.</title>
        <authorList>
            <person name="Kawahara Y."/>
            <person name="de la Bastide M."/>
            <person name="Hamilton J.P."/>
            <person name="Kanamori H."/>
            <person name="McCombie W.R."/>
            <person name="Ouyang S."/>
            <person name="Schwartz D.C."/>
            <person name="Tanaka T."/>
            <person name="Wu J."/>
            <person name="Zhou S."/>
            <person name="Childs K.L."/>
            <person name="Davidson R.M."/>
            <person name="Lin H."/>
            <person name="Quesada-Ocampo L."/>
            <person name="Vaillancourt B."/>
            <person name="Sakai H."/>
            <person name="Lee S.S."/>
            <person name="Kim J."/>
            <person name="Numa H."/>
            <person name="Itoh T."/>
            <person name="Buell C.R."/>
            <person name="Matsumoto T."/>
        </authorList>
    </citation>
    <scope>NUCLEOTIDE SEQUENCE [LARGE SCALE GENOMIC DNA]</scope>
    <source>
        <strain evidence="3">cv. Nipponbare</strain>
    </source>
</reference>
<protein>
    <submittedName>
        <fullName evidence="2">Os07g0160050 protein</fullName>
    </submittedName>
</protein>
<organism evidence="2 3">
    <name type="scientific">Oryza sativa subsp. japonica</name>
    <name type="common">Rice</name>
    <dbReference type="NCBI Taxonomy" id="39947"/>
    <lineage>
        <taxon>Eukaryota</taxon>
        <taxon>Viridiplantae</taxon>
        <taxon>Streptophyta</taxon>
        <taxon>Embryophyta</taxon>
        <taxon>Tracheophyta</taxon>
        <taxon>Spermatophyta</taxon>
        <taxon>Magnoliopsida</taxon>
        <taxon>Liliopsida</taxon>
        <taxon>Poales</taxon>
        <taxon>Poaceae</taxon>
        <taxon>BOP clade</taxon>
        <taxon>Oryzoideae</taxon>
        <taxon>Oryzeae</taxon>
        <taxon>Oryzinae</taxon>
        <taxon>Oryza</taxon>
        <taxon>Oryza sativa</taxon>
    </lineage>
</organism>
<dbReference type="InParanoid" id="A0A0P0X2Q4"/>
<name>A0A0P0X2Q4_ORYSJ</name>
<dbReference type="AlphaFoldDB" id="A0A0P0X2Q4"/>
<reference evidence="2 3" key="2">
    <citation type="journal article" date="2013" name="Plant Cell Physiol.">
        <title>Rice Annotation Project Database (RAP-DB): an integrative and interactive database for rice genomics.</title>
        <authorList>
            <person name="Sakai H."/>
            <person name="Lee S.S."/>
            <person name="Tanaka T."/>
            <person name="Numa H."/>
            <person name="Kim J."/>
            <person name="Kawahara Y."/>
            <person name="Wakimoto H."/>
            <person name="Yang C.C."/>
            <person name="Iwamoto M."/>
            <person name="Abe T."/>
            <person name="Yamada Y."/>
            <person name="Muto A."/>
            <person name="Inokuchi H."/>
            <person name="Ikemura T."/>
            <person name="Matsumoto T."/>
            <person name="Sasaki T."/>
            <person name="Itoh T."/>
        </authorList>
    </citation>
    <scope>NUCLEOTIDE SEQUENCE [LARGE SCALE GENOMIC DNA]</scope>
    <source>
        <strain evidence="3">cv. Nipponbare</strain>
    </source>
</reference>
<accession>A0A0P0X2Q4</accession>
<evidence type="ECO:0000256" key="1">
    <source>
        <dbReference type="SAM" id="MobiDB-lite"/>
    </source>
</evidence>